<dbReference type="RefSeq" id="WP_012631077.1">
    <property type="nucleotide sequence ID" value="NC_011887.1"/>
</dbReference>
<feature type="domain" description="HTH merR-type" evidence="6">
    <location>
        <begin position="1"/>
        <end position="69"/>
    </location>
</feature>
<dbReference type="NCBIfam" id="TIGR02044">
    <property type="entry name" value="CueR"/>
    <property type="match status" value="1"/>
</dbReference>
<dbReference type="PANTHER" id="PTHR30204:SF94">
    <property type="entry name" value="HEAVY METAL-DEPENDENT TRANSCRIPTIONAL REGULATOR HI_0293-RELATED"/>
    <property type="match status" value="1"/>
</dbReference>
<dbReference type="OrthoDB" id="9802944at2"/>
<keyword evidence="7" id="KW-0614">Plasmid</keyword>
<dbReference type="InterPro" id="IPR009061">
    <property type="entry name" value="DNA-bd_dom_put_sf"/>
</dbReference>
<evidence type="ECO:0000313" key="7">
    <source>
        <dbReference type="EMBL" id="ACL62871.1"/>
    </source>
</evidence>
<dbReference type="GO" id="GO:0003700">
    <property type="term" value="F:DNA-binding transcription factor activity"/>
    <property type="evidence" value="ECO:0007669"/>
    <property type="project" value="InterPro"/>
</dbReference>
<keyword evidence="3" id="KW-0805">Transcription regulation</keyword>
<keyword evidence="8" id="KW-1185">Reference proteome</keyword>
<keyword evidence="4" id="KW-0238">DNA-binding</keyword>
<dbReference type="GO" id="GO:0003677">
    <property type="term" value="F:DNA binding"/>
    <property type="evidence" value="ECO:0007669"/>
    <property type="project" value="UniProtKB-KW"/>
</dbReference>
<protein>
    <submittedName>
        <fullName evidence="7">Transcriptional regulator, MerR family</fullName>
    </submittedName>
</protein>
<dbReference type="CDD" id="cd01108">
    <property type="entry name" value="HTH_CueR"/>
    <property type="match status" value="1"/>
</dbReference>
<dbReference type="InterPro" id="IPR011789">
    <property type="entry name" value="CueR"/>
</dbReference>
<geneLocation type="plasmid" evidence="7 8">
    <name>pMNOD02</name>
</geneLocation>
<evidence type="ECO:0000256" key="4">
    <source>
        <dbReference type="ARBA" id="ARBA00023125"/>
    </source>
</evidence>
<dbReference type="InterPro" id="IPR015358">
    <property type="entry name" value="Tscrpt_reg_MerR_DNA-bd"/>
</dbReference>
<evidence type="ECO:0000259" key="6">
    <source>
        <dbReference type="PROSITE" id="PS50937"/>
    </source>
</evidence>
<keyword evidence="2" id="KW-0963">Cytoplasm</keyword>
<dbReference type="AlphaFoldDB" id="B8IXN9"/>
<dbReference type="PRINTS" id="PR00040">
    <property type="entry name" value="HTHMERR"/>
</dbReference>
<evidence type="ECO:0000313" key="8">
    <source>
        <dbReference type="Proteomes" id="UP000008207"/>
    </source>
</evidence>
<sequence length="149" mass="16762">MNIGQAAKASGVSAKMIRYYEQTGLIPQADRKASGYRDYSDVDVHMLRFIRRARGLGFSVAKINELLGLWRDESRQSAEVKRLAQAHIDELERKIKGLQDIEHTLTMLVNACEGDHRPHCPILKHLENGEDNEDLSIHPRKGAVAGLAY</sequence>
<dbReference type="HOGENOM" id="CLU_060077_2_0_5"/>
<gene>
    <name evidence="7" type="ordered locus">Mnod_7842</name>
</gene>
<evidence type="ECO:0000256" key="2">
    <source>
        <dbReference type="ARBA" id="ARBA00022490"/>
    </source>
</evidence>
<dbReference type="Gene3D" id="1.10.1660.10">
    <property type="match status" value="1"/>
</dbReference>
<dbReference type="GO" id="GO:0005737">
    <property type="term" value="C:cytoplasm"/>
    <property type="evidence" value="ECO:0007669"/>
    <property type="project" value="UniProtKB-SubCell"/>
</dbReference>
<evidence type="ECO:0000256" key="3">
    <source>
        <dbReference type="ARBA" id="ARBA00023015"/>
    </source>
</evidence>
<dbReference type="EMBL" id="CP001351">
    <property type="protein sequence ID" value="ACL62871.1"/>
    <property type="molecule type" value="Genomic_DNA"/>
</dbReference>
<dbReference type="InterPro" id="IPR047057">
    <property type="entry name" value="MerR_fam"/>
</dbReference>
<dbReference type="SUPFAM" id="SSF46955">
    <property type="entry name" value="Putative DNA-binding domain"/>
    <property type="match status" value="1"/>
</dbReference>
<dbReference type="PROSITE" id="PS00552">
    <property type="entry name" value="HTH_MERR_1"/>
    <property type="match status" value="1"/>
</dbReference>
<dbReference type="SMART" id="SM00422">
    <property type="entry name" value="HTH_MERR"/>
    <property type="match status" value="1"/>
</dbReference>
<name>B8IXN9_METNO</name>
<keyword evidence="5" id="KW-0804">Transcription</keyword>
<dbReference type="PANTHER" id="PTHR30204">
    <property type="entry name" value="REDOX-CYCLING DRUG-SENSING TRANSCRIPTIONAL ACTIVATOR SOXR"/>
    <property type="match status" value="1"/>
</dbReference>
<dbReference type="GO" id="GO:0045893">
    <property type="term" value="P:positive regulation of DNA-templated transcription"/>
    <property type="evidence" value="ECO:0007669"/>
    <property type="project" value="InterPro"/>
</dbReference>
<dbReference type="GO" id="GO:0005507">
    <property type="term" value="F:copper ion binding"/>
    <property type="evidence" value="ECO:0007669"/>
    <property type="project" value="InterPro"/>
</dbReference>
<accession>B8IXN9</accession>
<reference evidence="8" key="1">
    <citation type="submission" date="2009-01" db="EMBL/GenBank/DDBJ databases">
        <title>Complete sequence of plasmid 2 of Methylobacterium nodulans ORS 2060.</title>
        <authorList>
            <consortium name="US DOE Joint Genome Institute"/>
            <person name="Lucas S."/>
            <person name="Copeland A."/>
            <person name="Lapidus A."/>
            <person name="Glavina del Rio T."/>
            <person name="Dalin E."/>
            <person name="Tice H."/>
            <person name="Bruce D."/>
            <person name="Goodwin L."/>
            <person name="Pitluck S."/>
            <person name="Sims D."/>
            <person name="Brettin T."/>
            <person name="Detter J.C."/>
            <person name="Han C."/>
            <person name="Larimer F."/>
            <person name="Land M."/>
            <person name="Hauser L."/>
            <person name="Kyrpides N."/>
            <person name="Ivanova N."/>
            <person name="Marx C.J."/>
            <person name="Richardson P."/>
        </authorList>
    </citation>
    <scope>NUCLEOTIDE SEQUENCE [LARGE SCALE GENOMIC DNA]</scope>
    <source>
        <strain evidence="8">LMG 21967 / CNCM I-2342 / ORS 2060</strain>
        <plasmid evidence="8">Plasmid pMNOD02</plasmid>
    </source>
</reference>
<evidence type="ECO:0000256" key="5">
    <source>
        <dbReference type="ARBA" id="ARBA00023163"/>
    </source>
</evidence>
<comment type="subcellular location">
    <subcellularLocation>
        <location evidence="1">Cytoplasm</location>
    </subcellularLocation>
</comment>
<dbReference type="InterPro" id="IPR000551">
    <property type="entry name" value="MerR-type_HTH_dom"/>
</dbReference>
<organism evidence="7 8">
    <name type="scientific">Methylobacterium nodulans (strain LMG 21967 / CNCM I-2342 / ORS 2060)</name>
    <dbReference type="NCBI Taxonomy" id="460265"/>
    <lineage>
        <taxon>Bacteria</taxon>
        <taxon>Pseudomonadati</taxon>
        <taxon>Pseudomonadota</taxon>
        <taxon>Alphaproteobacteria</taxon>
        <taxon>Hyphomicrobiales</taxon>
        <taxon>Methylobacteriaceae</taxon>
        <taxon>Methylobacterium</taxon>
    </lineage>
</organism>
<dbReference type="Proteomes" id="UP000008207">
    <property type="component" value="Plasmid pMNOD02"/>
</dbReference>
<dbReference type="KEGG" id="mno:Mnod_7842"/>
<dbReference type="Pfam" id="PF09278">
    <property type="entry name" value="MerR-DNA-bind"/>
    <property type="match status" value="1"/>
</dbReference>
<dbReference type="PROSITE" id="PS50937">
    <property type="entry name" value="HTH_MERR_2"/>
    <property type="match status" value="1"/>
</dbReference>
<evidence type="ECO:0000256" key="1">
    <source>
        <dbReference type="ARBA" id="ARBA00004496"/>
    </source>
</evidence>
<proteinExistence type="predicted"/>
<dbReference type="Pfam" id="PF00376">
    <property type="entry name" value="MerR"/>
    <property type="match status" value="1"/>
</dbReference>